<evidence type="ECO:0000256" key="5">
    <source>
        <dbReference type="ARBA" id="ARBA00022692"/>
    </source>
</evidence>
<dbReference type="SUPFAM" id="SSF81336">
    <property type="entry name" value="F1F0 ATP synthase subunit A"/>
    <property type="match status" value="1"/>
</dbReference>
<keyword evidence="13" id="KW-0378">Hydrolase</keyword>
<keyword evidence="5 12" id="KW-0812">Transmembrane</keyword>
<keyword evidence="9 12" id="KW-0472">Membrane</keyword>
<organism evidence="13">
    <name type="scientific">Clathrina clathrus</name>
    <name type="common">Mediterranean sponge</name>
    <dbReference type="NCBI Taxonomy" id="1031547"/>
    <lineage>
        <taxon>Eukaryota</taxon>
        <taxon>Metazoa</taxon>
        <taxon>Porifera</taxon>
        <taxon>Calcarea</taxon>
        <taxon>Calcinea</taxon>
        <taxon>Clathrinida</taxon>
        <taxon>Clathrinidae</taxon>
        <taxon>Clathrina</taxon>
    </lineage>
</organism>
<dbReference type="GO" id="GO:0016787">
    <property type="term" value="F:hydrolase activity"/>
    <property type="evidence" value="ECO:0007669"/>
    <property type="project" value="UniProtKB-KW"/>
</dbReference>
<dbReference type="InterPro" id="IPR000568">
    <property type="entry name" value="ATP_synth_F0_asu"/>
</dbReference>
<feature type="transmembrane region" description="Helical" evidence="12">
    <location>
        <begin position="183"/>
        <end position="204"/>
    </location>
</feature>
<evidence type="ECO:0000256" key="12">
    <source>
        <dbReference type="SAM" id="Phobius"/>
    </source>
</evidence>
<geneLocation type="mitochondrion" evidence="13"/>
<keyword evidence="4" id="KW-0138">CF(0)</keyword>
<keyword evidence="13" id="KW-0496">Mitochondrion</keyword>
<name>L0HTG3_CLACL</name>
<keyword evidence="7 12" id="KW-1133">Transmembrane helix</keyword>
<evidence type="ECO:0000256" key="4">
    <source>
        <dbReference type="ARBA" id="ARBA00022547"/>
    </source>
</evidence>
<comment type="similarity">
    <text evidence="2">Belongs to the ATPase A chain family.</text>
</comment>
<dbReference type="AlphaFoldDB" id="L0HTG3"/>
<feature type="transmembrane region" description="Helical" evidence="12">
    <location>
        <begin position="216"/>
        <end position="249"/>
    </location>
</feature>
<dbReference type="GO" id="GO:0045259">
    <property type="term" value="C:proton-transporting ATP synthase complex"/>
    <property type="evidence" value="ECO:0007669"/>
    <property type="project" value="UniProtKB-KW"/>
</dbReference>
<evidence type="ECO:0000256" key="8">
    <source>
        <dbReference type="ARBA" id="ARBA00023065"/>
    </source>
</evidence>
<dbReference type="NCBIfam" id="TIGR01131">
    <property type="entry name" value="ATP_synt_6_or_A"/>
    <property type="match status" value="1"/>
</dbReference>
<evidence type="ECO:0000256" key="6">
    <source>
        <dbReference type="ARBA" id="ARBA00022781"/>
    </source>
</evidence>
<evidence type="ECO:0000256" key="9">
    <source>
        <dbReference type="ARBA" id="ARBA00023136"/>
    </source>
</evidence>
<feature type="transmembrane region" description="Helical" evidence="12">
    <location>
        <begin position="145"/>
        <end position="163"/>
    </location>
</feature>
<protein>
    <recommendedName>
        <fullName evidence="11">ATP synthase subunit a</fullName>
    </recommendedName>
</protein>
<dbReference type="GO" id="GO:0046933">
    <property type="term" value="F:proton-transporting ATP synthase activity, rotational mechanism"/>
    <property type="evidence" value="ECO:0007669"/>
    <property type="project" value="TreeGrafter"/>
</dbReference>
<dbReference type="InterPro" id="IPR035908">
    <property type="entry name" value="F0_ATP_A_sf"/>
</dbReference>
<keyword evidence="10" id="KW-0066">ATP synthesis</keyword>
<feature type="transmembrane region" description="Helical" evidence="12">
    <location>
        <begin position="61"/>
        <end position="78"/>
    </location>
</feature>
<dbReference type="Pfam" id="PF00119">
    <property type="entry name" value="ATP-synt_A"/>
    <property type="match status" value="1"/>
</dbReference>
<gene>
    <name evidence="13" type="primary">atp6</name>
</gene>
<dbReference type="CDD" id="cd00310">
    <property type="entry name" value="ATP-synt_Fo_a_6"/>
    <property type="match status" value="1"/>
</dbReference>
<dbReference type="PANTHER" id="PTHR11410">
    <property type="entry name" value="ATP SYNTHASE SUBUNIT A"/>
    <property type="match status" value="1"/>
</dbReference>
<evidence type="ECO:0000256" key="7">
    <source>
        <dbReference type="ARBA" id="ARBA00022989"/>
    </source>
</evidence>
<reference evidence="13" key="1">
    <citation type="journal article" date="2013" name="Mol. Biol. Evol.">
        <title>Mitochondrial DNA of Clathrina clathrus (Calcarea, Calcinea): Six Linear Chromosomes, Fragmented rRNAs, tRNA Editing, and a Novel Genetic Code.</title>
        <authorList>
            <person name="Lavrov D.V."/>
            <person name="Pett W."/>
            <person name="Voigt O."/>
            <person name="Worheide G."/>
            <person name="Forget L."/>
            <person name="Lang B.F."/>
            <person name="Kayal E."/>
        </authorList>
    </citation>
    <scope>NUCLEOTIDE SEQUENCE</scope>
</reference>
<dbReference type="Gene3D" id="1.20.120.220">
    <property type="entry name" value="ATP synthase, F0 complex, subunit A"/>
    <property type="match status" value="1"/>
</dbReference>
<keyword evidence="6" id="KW-0375">Hydrogen ion transport</keyword>
<dbReference type="PANTHER" id="PTHR11410:SF0">
    <property type="entry name" value="ATP SYNTHASE SUBUNIT A"/>
    <property type="match status" value="1"/>
</dbReference>
<evidence type="ECO:0000313" key="13">
    <source>
        <dbReference type="EMBL" id="AGB07391.1"/>
    </source>
</evidence>
<comment type="subcellular location">
    <subcellularLocation>
        <location evidence="1">Membrane</location>
        <topology evidence="1">Multi-pass membrane protein</topology>
    </subcellularLocation>
    <subcellularLocation>
        <location evidence="11">Mitochondrion inner membrane</location>
        <topology evidence="11">Multi-pass membrane protein</topology>
    </subcellularLocation>
</comment>
<keyword evidence="8" id="KW-0406">Ion transport</keyword>
<accession>L0HTG3</accession>
<dbReference type="PRINTS" id="PR00123">
    <property type="entry name" value="ATPASEA"/>
</dbReference>
<evidence type="ECO:0000256" key="10">
    <source>
        <dbReference type="ARBA" id="ARBA00023310"/>
    </source>
</evidence>
<dbReference type="EMBL" id="JX996196">
    <property type="protein sequence ID" value="AGB07391.1"/>
    <property type="molecule type" value="Genomic_DNA"/>
</dbReference>
<dbReference type="InterPro" id="IPR045083">
    <property type="entry name" value="ATP_synth_F0_asu_bact/mt"/>
</dbReference>
<evidence type="ECO:0000256" key="11">
    <source>
        <dbReference type="RuleBase" id="RU004450"/>
    </source>
</evidence>
<sequence>MQQFSPIAYHFSVLTFEFSTYQFNLALVAFITNSPLGLIGLWRILIALFTCNSKAPIRFNLYQVLFSVVYLRLGSIVSKSLKSSNHTVPFLLALIRTILALNLLGLFSYILPLTSSIIICLYLSLTIFIANLLKRLFKWKAAFPLLFTPVGVPLYLLPLIIYIELVSYFIKRFSLRIRLFANISARHLLLLIISFFLNTIFLAFQMYGRALTLVTFISLALIWTLIIILELFVSMVQAYIFFVLTMAYIAEME</sequence>
<feature type="transmembrane region" description="Helical" evidence="12">
    <location>
        <begin position="116"/>
        <end position="133"/>
    </location>
</feature>
<dbReference type="GO" id="GO:0005743">
    <property type="term" value="C:mitochondrial inner membrane"/>
    <property type="evidence" value="ECO:0007669"/>
    <property type="project" value="UniProtKB-SubCell"/>
</dbReference>
<keyword evidence="3" id="KW-0813">Transport</keyword>
<evidence type="ECO:0000256" key="2">
    <source>
        <dbReference type="ARBA" id="ARBA00006810"/>
    </source>
</evidence>
<proteinExistence type="inferred from homology"/>
<evidence type="ECO:0000256" key="1">
    <source>
        <dbReference type="ARBA" id="ARBA00004141"/>
    </source>
</evidence>
<feature type="transmembrane region" description="Helical" evidence="12">
    <location>
        <begin position="90"/>
        <end position="110"/>
    </location>
</feature>
<evidence type="ECO:0000256" key="3">
    <source>
        <dbReference type="ARBA" id="ARBA00022448"/>
    </source>
</evidence>
<feature type="transmembrane region" description="Helical" evidence="12">
    <location>
        <begin position="21"/>
        <end position="49"/>
    </location>
</feature>